<name>A0ABR3FMW4_9AGAR</name>
<dbReference type="EMBL" id="JBAHYK010000201">
    <property type="protein sequence ID" value="KAL0576766.1"/>
    <property type="molecule type" value="Genomic_DNA"/>
</dbReference>
<feature type="signal peptide" evidence="3">
    <location>
        <begin position="1"/>
        <end position="21"/>
    </location>
</feature>
<evidence type="ECO:0000259" key="4">
    <source>
        <dbReference type="PROSITE" id="PS51387"/>
    </source>
</evidence>
<dbReference type="InterPro" id="IPR016169">
    <property type="entry name" value="FAD-bd_PCMH_sub2"/>
</dbReference>
<dbReference type="InterPro" id="IPR050432">
    <property type="entry name" value="FAD-linked_Oxidoreductases_BP"/>
</dbReference>
<evidence type="ECO:0000256" key="2">
    <source>
        <dbReference type="ARBA" id="ARBA00023002"/>
    </source>
</evidence>
<dbReference type="InterPro" id="IPR006094">
    <property type="entry name" value="Oxid_FAD_bind_N"/>
</dbReference>
<proteinExistence type="inferred from homology"/>
<evidence type="ECO:0000256" key="1">
    <source>
        <dbReference type="ARBA" id="ARBA00005466"/>
    </source>
</evidence>
<dbReference type="PANTHER" id="PTHR13878">
    <property type="entry name" value="GULONOLACTONE OXIDASE"/>
    <property type="match status" value="1"/>
</dbReference>
<dbReference type="Pfam" id="PF08031">
    <property type="entry name" value="BBE"/>
    <property type="match status" value="1"/>
</dbReference>
<dbReference type="PANTHER" id="PTHR13878:SF91">
    <property type="entry name" value="FAD BINDING DOMAIN PROTEIN (AFU_ORTHOLOGUE AFUA_6G12070)-RELATED"/>
    <property type="match status" value="1"/>
</dbReference>
<feature type="domain" description="FAD-binding PCMH-type" evidence="4">
    <location>
        <begin position="115"/>
        <end position="295"/>
    </location>
</feature>
<organism evidence="5 6">
    <name type="scientific">Marasmius crinis-equi</name>
    <dbReference type="NCBI Taxonomy" id="585013"/>
    <lineage>
        <taxon>Eukaryota</taxon>
        <taxon>Fungi</taxon>
        <taxon>Dikarya</taxon>
        <taxon>Basidiomycota</taxon>
        <taxon>Agaricomycotina</taxon>
        <taxon>Agaricomycetes</taxon>
        <taxon>Agaricomycetidae</taxon>
        <taxon>Agaricales</taxon>
        <taxon>Marasmiineae</taxon>
        <taxon>Marasmiaceae</taxon>
        <taxon>Marasmius</taxon>
    </lineage>
</organism>
<reference evidence="5 6" key="1">
    <citation type="submission" date="2024-02" db="EMBL/GenBank/DDBJ databases">
        <title>A draft genome for the cacao thread blight pathogen Marasmius crinis-equi.</title>
        <authorList>
            <person name="Cohen S.P."/>
            <person name="Baruah I.K."/>
            <person name="Amoako-Attah I."/>
            <person name="Bukari Y."/>
            <person name="Meinhardt L.W."/>
            <person name="Bailey B.A."/>
        </authorList>
    </citation>
    <scope>NUCLEOTIDE SEQUENCE [LARGE SCALE GENOMIC DNA]</scope>
    <source>
        <strain evidence="5 6">GH-76</strain>
    </source>
</reference>
<dbReference type="Gene3D" id="3.30.465.10">
    <property type="match status" value="2"/>
</dbReference>
<gene>
    <name evidence="5" type="ORF">V5O48_005231</name>
</gene>
<dbReference type="InterPro" id="IPR016166">
    <property type="entry name" value="FAD-bd_PCMH"/>
</dbReference>
<dbReference type="InterPro" id="IPR036318">
    <property type="entry name" value="FAD-bd_PCMH-like_sf"/>
</dbReference>
<feature type="chain" id="PRO_5047247335" description="FAD-binding PCMH-type domain-containing protein" evidence="3">
    <location>
        <begin position="22"/>
        <end position="589"/>
    </location>
</feature>
<comment type="similarity">
    <text evidence="1">Belongs to the oxygen-dependent FAD-linked oxidoreductase family.</text>
</comment>
<evidence type="ECO:0000256" key="3">
    <source>
        <dbReference type="SAM" id="SignalP"/>
    </source>
</evidence>
<keyword evidence="6" id="KW-1185">Reference proteome</keyword>
<sequence>MKFIWSQSLIILTAFARFALAQSLHGSCRLLPADSLWPTEDVWDVFNRSVDGRLIKTAPIGSPCHDPTFDEEQCDHVRNNWDFPEFHEPHPSSVMDPIFLNKSCDPFDPRETPCRIGAYVQYAVNVSSPDHVIETVRFVTKHNIRFVVKNTGHDYMGRSTGTGAVSVWMHNLQDIEFIPRFESPGYSGPAFKANSGVLGINLATAASSEGLVVVSGECPTVGLAGGYIQGGGHSLLSSFYGLAADQALEFEVITAQGEFVRVSPTEHEDLYWALGGGGGGTYGIVWSVTVKAHQDLPVTTASLNFTSEGISQETYWKAIDAFQASVPTLTDAKIWASAQYTAGFFDLDQIFAVNKTASEVSALLRPLLSTFDHLGINYSTVVNSHEGYLDAYNAFPSLKAMRIANALFGSRLLPSSLWENADSLTALQTTIRQVVEDGAAIANLVMRPTLEVAGYPQNAVLPAWRTAQSLFITALPLFDGESVEQQMRDQDRITNEFIPPLKKLTPGSGAYINEVCRTASSSHSAMQYLIVDSQADPNDPDWKESFYGPNYDRLLAIKDKWDPEQILYGSIVVGGDRWRETDEGRLCRV</sequence>
<comment type="caution">
    <text evidence="5">The sequence shown here is derived from an EMBL/GenBank/DDBJ whole genome shotgun (WGS) entry which is preliminary data.</text>
</comment>
<keyword evidence="2" id="KW-0560">Oxidoreductase</keyword>
<evidence type="ECO:0000313" key="6">
    <source>
        <dbReference type="Proteomes" id="UP001465976"/>
    </source>
</evidence>
<accession>A0ABR3FMW4</accession>
<protein>
    <recommendedName>
        <fullName evidence="4">FAD-binding PCMH-type domain-containing protein</fullName>
    </recommendedName>
</protein>
<dbReference type="PROSITE" id="PS51387">
    <property type="entry name" value="FAD_PCMH"/>
    <property type="match status" value="1"/>
</dbReference>
<dbReference type="SUPFAM" id="SSF56176">
    <property type="entry name" value="FAD-binding/transporter-associated domain-like"/>
    <property type="match status" value="1"/>
</dbReference>
<dbReference type="Pfam" id="PF01565">
    <property type="entry name" value="FAD_binding_4"/>
    <property type="match status" value="1"/>
</dbReference>
<dbReference type="Proteomes" id="UP001465976">
    <property type="component" value="Unassembled WGS sequence"/>
</dbReference>
<dbReference type="InterPro" id="IPR012951">
    <property type="entry name" value="BBE"/>
</dbReference>
<keyword evidence="3" id="KW-0732">Signal</keyword>
<evidence type="ECO:0000313" key="5">
    <source>
        <dbReference type="EMBL" id="KAL0576766.1"/>
    </source>
</evidence>